<evidence type="ECO:0000313" key="7">
    <source>
        <dbReference type="EMBL" id="KIJ60519.1"/>
    </source>
</evidence>
<dbReference type="Gene3D" id="3.40.50.10810">
    <property type="entry name" value="Tandem AAA-ATPase domain"/>
    <property type="match status" value="1"/>
</dbReference>
<dbReference type="Gene3D" id="3.40.50.300">
    <property type="entry name" value="P-loop containing nucleotide triphosphate hydrolases"/>
    <property type="match status" value="1"/>
</dbReference>
<protein>
    <recommendedName>
        <fullName evidence="9">P-loop containing nucleoside triphosphate hydrolase protein</fullName>
    </recommendedName>
</protein>
<dbReference type="InterPro" id="IPR001650">
    <property type="entry name" value="Helicase_C-like"/>
</dbReference>
<dbReference type="PROSITE" id="PS51192">
    <property type="entry name" value="HELICASE_ATP_BIND_1"/>
    <property type="match status" value="1"/>
</dbReference>
<organism evidence="7 8">
    <name type="scientific">Hydnomerulius pinastri MD-312</name>
    <dbReference type="NCBI Taxonomy" id="994086"/>
    <lineage>
        <taxon>Eukaryota</taxon>
        <taxon>Fungi</taxon>
        <taxon>Dikarya</taxon>
        <taxon>Basidiomycota</taxon>
        <taxon>Agaricomycotina</taxon>
        <taxon>Agaricomycetes</taxon>
        <taxon>Agaricomycetidae</taxon>
        <taxon>Boletales</taxon>
        <taxon>Boletales incertae sedis</taxon>
        <taxon>Leucogyrophana</taxon>
    </lineage>
</organism>
<evidence type="ECO:0000313" key="8">
    <source>
        <dbReference type="Proteomes" id="UP000053820"/>
    </source>
</evidence>
<dbReference type="GO" id="GO:0006281">
    <property type="term" value="P:DNA repair"/>
    <property type="evidence" value="ECO:0007669"/>
    <property type="project" value="TreeGrafter"/>
</dbReference>
<dbReference type="InterPro" id="IPR014001">
    <property type="entry name" value="Helicase_ATP-bd"/>
</dbReference>
<evidence type="ECO:0000259" key="5">
    <source>
        <dbReference type="PROSITE" id="PS51192"/>
    </source>
</evidence>
<dbReference type="GO" id="GO:0008094">
    <property type="term" value="F:ATP-dependent activity, acting on DNA"/>
    <property type="evidence" value="ECO:0007669"/>
    <property type="project" value="TreeGrafter"/>
</dbReference>
<dbReference type="AlphaFoldDB" id="A0A0C9V4Q7"/>
<keyword evidence="1" id="KW-0547">Nucleotide-binding</keyword>
<dbReference type="CDD" id="cd18008">
    <property type="entry name" value="DEXDc_SHPRH-like"/>
    <property type="match status" value="1"/>
</dbReference>
<dbReference type="OrthoDB" id="448448at2759"/>
<evidence type="ECO:0000256" key="1">
    <source>
        <dbReference type="ARBA" id="ARBA00022741"/>
    </source>
</evidence>
<feature type="compositionally biased region" description="Polar residues" evidence="4">
    <location>
        <begin position="153"/>
        <end position="164"/>
    </location>
</feature>
<keyword evidence="8" id="KW-1185">Reference proteome</keyword>
<dbReference type="GO" id="GO:0005634">
    <property type="term" value="C:nucleus"/>
    <property type="evidence" value="ECO:0007669"/>
    <property type="project" value="TreeGrafter"/>
</dbReference>
<proteinExistence type="predicted"/>
<feature type="domain" description="Helicase ATP-binding" evidence="5">
    <location>
        <begin position="222"/>
        <end position="391"/>
    </location>
</feature>
<evidence type="ECO:0000256" key="4">
    <source>
        <dbReference type="SAM" id="MobiDB-lite"/>
    </source>
</evidence>
<dbReference type="SMART" id="SM00487">
    <property type="entry name" value="DEXDc"/>
    <property type="match status" value="1"/>
</dbReference>
<reference evidence="7 8" key="1">
    <citation type="submission" date="2014-04" db="EMBL/GenBank/DDBJ databases">
        <title>Evolutionary Origins and Diversification of the Mycorrhizal Mutualists.</title>
        <authorList>
            <consortium name="DOE Joint Genome Institute"/>
            <consortium name="Mycorrhizal Genomics Consortium"/>
            <person name="Kohler A."/>
            <person name="Kuo A."/>
            <person name="Nagy L.G."/>
            <person name="Floudas D."/>
            <person name="Copeland A."/>
            <person name="Barry K.W."/>
            <person name="Cichocki N."/>
            <person name="Veneault-Fourrey C."/>
            <person name="LaButti K."/>
            <person name="Lindquist E.A."/>
            <person name="Lipzen A."/>
            <person name="Lundell T."/>
            <person name="Morin E."/>
            <person name="Murat C."/>
            <person name="Riley R."/>
            <person name="Ohm R."/>
            <person name="Sun H."/>
            <person name="Tunlid A."/>
            <person name="Henrissat B."/>
            <person name="Grigoriev I.V."/>
            <person name="Hibbett D.S."/>
            <person name="Martin F."/>
        </authorList>
    </citation>
    <scope>NUCLEOTIDE SEQUENCE [LARGE SCALE GENOMIC DNA]</scope>
    <source>
        <strain evidence="7 8">MD-312</strain>
    </source>
</reference>
<dbReference type="SMART" id="SM00490">
    <property type="entry name" value="HELICc"/>
    <property type="match status" value="1"/>
</dbReference>
<dbReference type="InterPro" id="IPR038718">
    <property type="entry name" value="SNF2-like_sf"/>
</dbReference>
<dbReference type="PANTHER" id="PTHR45626:SF51">
    <property type="entry name" value="SNF2-RELATED DOMAIN-CONTAINING PROTEIN"/>
    <property type="match status" value="1"/>
</dbReference>
<dbReference type="EMBL" id="KN839871">
    <property type="protein sequence ID" value="KIJ60519.1"/>
    <property type="molecule type" value="Genomic_DNA"/>
</dbReference>
<evidence type="ECO:0000256" key="3">
    <source>
        <dbReference type="ARBA" id="ARBA00022840"/>
    </source>
</evidence>
<keyword evidence="3" id="KW-0067">ATP-binding</keyword>
<dbReference type="InterPro" id="IPR050628">
    <property type="entry name" value="SNF2_RAD54_helicase_TF"/>
</dbReference>
<dbReference type="GO" id="GO:0016787">
    <property type="term" value="F:hydrolase activity"/>
    <property type="evidence" value="ECO:0007669"/>
    <property type="project" value="UniProtKB-KW"/>
</dbReference>
<dbReference type="Pfam" id="PF00176">
    <property type="entry name" value="SNF2-rel_dom"/>
    <property type="match status" value="1"/>
</dbReference>
<dbReference type="SUPFAM" id="SSF52540">
    <property type="entry name" value="P-loop containing nucleoside triphosphate hydrolases"/>
    <property type="match status" value="2"/>
</dbReference>
<dbReference type="GO" id="GO:0005524">
    <property type="term" value="F:ATP binding"/>
    <property type="evidence" value="ECO:0007669"/>
    <property type="project" value="UniProtKB-KW"/>
</dbReference>
<evidence type="ECO:0000256" key="2">
    <source>
        <dbReference type="ARBA" id="ARBA00022801"/>
    </source>
</evidence>
<gene>
    <name evidence="7" type="ORF">HYDPIDRAFT_117026</name>
</gene>
<evidence type="ECO:0008006" key="9">
    <source>
        <dbReference type="Google" id="ProtNLM"/>
    </source>
</evidence>
<dbReference type="PANTHER" id="PTHR45626">
    <property type="entry name" value="TRANSCRIPTION TERMINATION FACTOR 2-RELATED"/>
    <property type="match status" value="1"/>
</dbReference>
<sequence length="763" mass="85144">MLPNPFSWFWPTQTPTAQQELNLKAGSLLTREIKNSAGTDQVLYPDITSLEDDLEALKLTSAPIEAETTTRRTPKFVLANRDNPTQYSPLAKARESSNFPTSSPTPDRTARATLAPPFRLAPGVRHPSTKNRPSQFADGHSHDELGYRRVVSSPPSYNHASPSRATPRKVSKCHTTATPKTPKRNAKDAKPSPSPSPSRKLNLPPETLVLHSYQKKDVETILQRENQGLSTLVVYDMGMGKTIIAIDLAMNSRSSETRQPILVVCPEVGLLNQWIGEIARFGEGLTANQFSPNMSQDDIYKFDVILTTYSTLGSQYKALGDKPEEKRPYLPIFNTTFHRVILDEAHCIRGRGTWFKGCLALKKRFGLCLTGTPIQNKLNDTQPILEFMGVVDPLGLADITKFNLHIVDKGAVDSYTARKLSDVLRTCIIYRKKDGSIELPSLTRRRVEITLRKAERDLHKFAKAGQLTKTDFAWLRARQVTNHPFLLTTSLIKNGKDRDLDLSRSVDYDGADVPVDVSPGPVACSNIAVPACSPSKTPTVQSPRRASKAPEGQTFVSCDDVLRPEEDAMGEEDQVDLPEGDDGLDPSRLPDFLVPYRSLFSHKYISTKMKAILDIVKEIPRHDKAIIFCNFRAMMALIKIQLGALGIECEMYHGELNENERTEVLRSFSQNRRKRVLLNSIRAGGVGLNITSANHIILAEPCWNPFVEEQAIGRAYRIGQTKPVTVHKIVTLFSVEDEMIETQDEKYDKAHIVLEPCVLDPVC</sequence>
<feature type="domain" description="Helicase C-terminal" evidence="6">
    <location>
        <begin position="608"/>
        <end position="763"/>
    </location>
</feature>
<evidence type="ECO:0000259" key="6">
    <source>
        <dbReference type="PROSITE" id="PS51194"/>
    </source>
</evidence>
<dbReference type="InterPro" id="IPR027417">
    <property type="entry name" value="P-loop_NTPase"/>
</dbReference>
<feature type="region of interest" description="Disordered" evidence="4">
    <location>
        <begin position="70"/>
        <end position="204"/>
    </location>
</feature>
<dbReference type="Pfam" id="PF00271">
    <property type="entry name" value="Helicase_C"/>
    <property type="match status" value="1"/>
</dbReference>
<dbReference type="InterPro" id="IPR000330">
    <property type="entry name" value="SNF2_N"/>
</dbReference>
<accession>A0A0C9V4Q7</accession>
<keyword evidence="2" id="KW-0378">Hydrolase</keyword>
<dbReference type="CDD" id="cd18793">
    <property type="entry name" value="SF2_C_SNF"/>
    <property type="match status" value="1"/>
</dbReference>
<dbReference type="HOGENOM" id="CLU_365645_0_0_1"/>
<dbReference type="PROSITE" id="PS51194">
    <property type="entry name" value="HELICASE_CTER"/>
    <property type="match status" value="1"/>
</dbReference>
<dbReference type="Proteomes" id="UP000053820">
    <property type="component" value="Unassembled WGS sequence"/>
</dbReference>
<name>A0A0C9V4Q7_9AGAM</name>
<feature type="compositionally biased region" description="Polar residues" evidence="4">
    <location>
        <begin position="96"/>
        <end position="106"/>
    </location>
</feature>
<dbReference type="InterPro" id="IPR049730">
    <property type="entry name" value="SNF2/RAD54-like_C"/>
</dbReference>